<keyword evidence="5" id="KW-1003">Cell membrane</keyword>
<feature type="transmembrane region" description="Helical" evidence="12">
    <location>
        <begin position="643"/>
        <end position="665"/>
    </location>
</feature>
<dbReference type="GO" id="GO:0012505">
    <property type="term" value="C:endomembrane system"/>
    <property type="evidence" value="ECO:0007669"/>
    <property type="project" value="UniProtKB-SubCell"/>
</dbReference>
<dbReference type="Gene3D" id="3.40.50.300">
    <property type="entry name" value="P-loop containing nucleotide triphosphate hydrolases"/>
    <property type="match status" value="1"/>
</dbReference>
<evidence type="ECO:0000256" key="11">
    <source>
        <dbReference type="ARBA" id="ARBA00023136"/>
    </source>
</evidence>
<comment type="subcellular location">
    <subcellularLocation>
        <location evidence="2">Cell membrane</location>
    </subcellularLocation>
    <subcellularLocation>
        <location evidence="1">Endomembrane system</location>
        <topology evidence="1">Multi-pass membrane protein</topology>
    </subcellularLocation>
</comment>
<evidence type="ECO:0000259" key="14">
    <source>
        <dbReference type="PROSITE" id="PS50893"/>
    </source>
</evidence>
<keyword evidence="9" id="KW-1278">Translocase</keyword>
<dbReference type="GO" id="GO:0034041">
    <property type="term" value="F:ABC-type sterol transporter activity"/>
    <property type="evidence" value="ECO:0007669"/>
    <property type="project" value="TreeGrafter"/>
</dbReference>
<dbReference type="GO" id="GO:0033344">
    <property type="term" value="P:cholesterol efflux"/>
    <property type="evidence" value="ECO:0007669"/>
    <property type="project" value="UniProtKB-ARBA"/>
</dbReference>
<dbReference type="InterPro" id="IPR003593">
    <property type="entry name" value="AAA+_ATPase"/>
</dbReference>
<dbReference type="Pfam" id="PF19055">
    <property type="entry name" value="ABC2_membrane_7"/>
    <property type="match status" value="1"/>
</dbReference>
<gene>
    <name evidence="15" type="primary">ABCG1</name>
</gene>
<dbReference type="PROSITE" id="PS00211">
    <property type="entry name" value="ABC_TRANSPORTER_1"/>
    <property type="match status" value="1"/>
</dbReference>
<dbReference type="Pfam" id="PF00005">
    <property type="entry name" value="ABC_tran"/>
    <property type="match status" value="1"/>
</dbReference>
<dbReference type="GO" id="GO:0042632">
    <property type="term" value="P:cholesterol homeostasis"/>
    <property type="evidence" value="ECO:0007669"/>
    <property type="project" value="TreeGrafter"/>
</dbReference>
<dbReference type="GO" id="GO:0005886">
    <property type="term" value="C:plasma membrane"/>
    <property type="evidence" value="ECO:0007669"/>
    <property type="project" value="UniProtKB-SubCell"/>
</dbReference>
<keyword evidence="16" id="KW-1185">Reference proteome</keyword>
<evidence type="ECO:0000256" key="2">
    <source>
        <dbReference type="ARBA" id="ARBA00004236"/>
    </source>
</evidence>
<accession>A0A8C6ZAQ2</accession>
<dbReference type="InterPro" id="IPR013525">
    <property type="entry name" value="ABC2_TM"/>
</dbReference>
<keyword evidence="10 12" id="KW-1133">Transmembrane helix</keyword>
<feature type="transmembrane region" description="Helical" evidence="12">
    <location>
        <begin position="422"/>
        <end position="439"/>
    </location>
</feature>
<dbReference type="PANTHER" id="PTHR48041:SF90">
    <property type="entry name" value="ATP-BINDING CASSETTE SUB-FAMILY G MEMBER 1"/>
    <property type="match status" value="1"/>
</dbReference>
<dbReference type="Ensembl" id="ENSNPET00000012353.1">
    <property type="protein sequence ID" value="ENSNPEP00000012049.1"/>
    <property type="gene ID" value="ENSNPEG00000009023.1"/>
</dbReference>
<evidence type="ECO:0000256" key="9">
    <source>
        <dbReference type="ARBA" id="ARBA00022967"/>
    </source>
</evidence>
<dbReference type="InterPro" id="IPR005284">
    <property type="entry name" value="Pigment_permease/Abcg"/>
</dbReference>
<feature type="signal peptide" evidence="13">
    <location>
        <begin position="1"/>
        <end position="21"/>
    </location>
</feature>
<dbReference type="InterPro" id="IPR043926">
    <property type="entry name" value="ABCG_dom"/>
</dbReference>
<dbReference type="InterPro" id="IPR027417">
    <property type="entry name" value="P-loop_NTPase"/>
</dbReference>
<feature type="domain" description="ABC transporter" evidence="14">
    <location>
        <begin position="79"/>
        <end position="319"/>
    </location>
</feature>
<evidence type="ECO:0000256" key="4">
    <source>
        <dbReference type="ARBA" id="ARBA00022448"/>
    </source>
</evidence>
<evidence type="ECO:0000256" key="6">
    <source>
        <dbReference type="ARBA" id="ARBA00022692"/>
    </source>
</evidence>
<feature type="transmembrane region" description="Helical" evidence="12">
    <location>
        <begin position="451"/>
        <end position="472"/>
    </location>
</feature>
<evidence type="ECO:0000256" key="1">
    <source>
        <dbReference type="ARBA" id="ARBA00004127"/>
    </source>
</evidence>
<name>A0A8C6ZAQ2_NOTPE</name>
<feature type="transmembrane region" description="Helical" evidence="12">
    <location>
        <begin position="559"/>
        <end position="581"/>
    </location>
</feature>
<dbReference type="PANTHER" id="PTHR48041">
    <property type="entry name" value="ABC TRANSPORTER G FAMILY MEMBER 28"/>
    <property type="match status" value="1"/>
</dbReference>
<keyword evidence="7" id="KW-0547">Nucleotide-binding</keyword>
<keyword evidence="6 12" id="KW-0812">Transmembrane</keyword>
<feature type="transmembrane region" description="Helical" evidence="12">
    <location>
        <begin position="529"/>
        <end position="553"/>
    </location>
</feature>
<evidence type="ECO:0000256" key="8">
    <source>
        <dbReference type="ARBA" id="ARBA00022840"/>
    </source>
</evidence>
<dbReference type="InterPro" id="IPR003439">
    <property type="entry name" value="ABC_transporter-like_ATP-bd"/>
</dbReference>
<feature type="chain" id="PRO_5034224657" evidence="13">
    <location>
        <begin position="22"/>
        <end position="673"/>
    </location>
</feature>
<dbReference type="CDD" id="cd03213">
    <property type="entry name" value="ABCG_EPDR"/>
    <property type="match status" value="1"/>
</dbReference>
<evidence type="ECO:0000256" key="13">
    <source>
        <dbReference type="SAM" id="SignalP"/>
    </source>
</evidence>
<evidence type="ECO:0000256" key="3">
    <source>
        <dbReference type="ARBA" id="ARBA00005814"/>
    </source>
</evidence>
<reference evidence="15" key="1">
    <citation type="submission" date="2025-08" db="UniProtKB">
        <authorList>
            <consortium name="Ensembl"/>
        </authorList>
    </citation>
    <scope>IDENTIFICATION</scope>
</reference>
<dbReference type="SUPFAM" id="SSF52540">
    <property type="entry name" value="P-loop containing nucleoside triphosphate hydrolases"/>
    <property type="match status" value="1"/>
</dbReference>
<evidence type="ECO:0000313" key="16">
    <source>
        <dbReference type="Proteomes" id="UP000694420"/>
    </source>
</evidence>
<sequence>MCCSVMFVLSLTFSLQNTSHSASTMAEPKSVCVSVDEVVSNGTDNQDVRLMNGHLKKLDNALTEAHRFSYLPRRPAVNIEFKELSYSIQEGPWWRKKGYKTLLKGISGKFSSGELVAIMGPSGAGKSTLMNILAGYRSTGMKGEILINGQPRDLRSFRKVSCYIMQDDMLLPHLTVQEAMMVSAHLKLQEKDEGRREMVKEILTALGLLTCANTRTGSLSGGQRKRLAIALELVNNPPVMFFDEPTSGLDSASCFQVVSLMKALAQGGRSIICTIHQPSAKLFELFDQLYVLSQGQCIYRGKVLNLVPYLRDLGLNCPTYHNPADFVMEVASGEYGDQNSRLVRAVRERICDTDYKRDVGESELNPFLWHRPSEEVFCGQQDSSSTEGCHSFSASCLTQFCILFKRTFLTIMRDSVLTHLRITSHIGIGLLIGLLYLGIGNEAKKVLSNSGFLFFSMLFLMFAALMPTVLTFPLEMGVFLREHLNYWYSLKAYYLAKTMADVPFQIMFPVAYCSIVYWMTSQPSDALRFVLFAALGTMTSLVAQSLGLLIGAASTSLQVATFVGPVTAIPVLLFSGFFVSFDTIPTYLQWMSYISYVRYGFEGVILSIYGLDREDLHCDKDDTCHFQKSEAILRELDVENAKLYLDFIVLGIFFFSLRLIAYFVLRYKIRAER</sequence>
<evidence type="ECO:0000256" key="10">
    <source>
        <dbReference type="ARBA" id="ARBA00022989"/>
    </source>
</evidence>
<dbReference type="Proteomes" id="UP000694420">
    <property type="component" value="Unplaced"/>
</dbReference>
<protein>
    <submittedName>
        <fullName evidence="15">ATP binding cassette subfamily G member 1</fullName>
    </submittedName>
</protein>
<dbReference type="GO" id="GO:0005524">
    <property type="term" value="F:ATP binding"/>
    <property type="evidence" value="ECO:0007669"/>
    <property type="project" value="UniProtKB-KW"/>
</dbReference>
<proteinExistence type="inferred from homology"/>
<evidence type="ECO:0000256" key="7">
    <source>
        <dbReference type="ARBA" id="ARBA00022741"/>
    </source>
</evidence>
<keyword evidence="11 12" id="KW-0472">Membrane</keyword>
<dbReference type="SMART" id="SM00382">
    <property type="entry name" value="AAA"/>
    <property type="match status" value="1"/>
</dbReference>
<dbReference type="Pfam" id="PF01061">
    <property type="entry name" value="ABC2_membrane"/>
    <property type="match status" value="1"/>
</dbReference>
<evidence type="ECO:0000313" key="15">
    <source>
        <dbReference type="Ensembl" id="ENSNPEP00000012049.1"/>
    </source>
</evidence>
<reference evidence="15" key="2">
    <citation type="submission" date="2025-09" db="UniProtKB">
        <authorList>
            <consortium name="Ensembl"/>
        </authorList>
    </citation>
    <scope>IDENTIFICATION</scope>
</reference>
<dbReference type="InterPro" id="IPR017871">
    <property type="entry name" value="ABC_transporter-like_CS"/>
</dbReference>
<evidence type="ECO:0000256" key="5">
    <source>
        <dbReference type="ARBA" id="ARBA00022475"/>
    </source>
</evidence>
<dbReference type="AlphaFoldDB" id="A0A8C6ZAQ2"/>
<dbReference type="NCBIfam" id="TIGR00955">
    <property type="entry name" value="3a01204"/>
    <property type="match status" value="1"/>
</dbReference>
<feature type="transmembrane region" description="Helical" evidence="12">
    <location>
        <begin position="593"/>
        <end position="611"/>
    </location>
</feature>
<dbReference type="GO" id="GO:0016887">
    <property type="term" value="F:ATP hydrolysis activity"/>
    <property type="evidence" value="ECO:0007669"/>
    <property type="project" value="InterPro"/>
</dbReference>
<evidence type="ECO:0000256" key="12">
    <source>
        <dbReference type="SAM" id="Phobius"/>
    </source>
</evidence>
<keyword evidence="8" id="KW-0067">ATP-binding</keyword>
<keyword evidence="13" id="KW-0732">Signal</keyword>
<keyword evidence="4" id="KW-0813">Transport</keyword>
<dbReference type="FunFam" id="3.40.50.300:FF:000267">
    <property type="entry name" value="ATP-binding cassette, sub-family G (WHITE), member 1"/>
    <property type="match status" value="1"/>
</dbReference>
<dbReference type="InterPro" id="IPR050352">
    <property type="entry name" value="ABCG_transporters"/>
</dbReference>
<feature type="transmembrane region" description="Helical" evidence="12">
    <location>
        <begin position="492"/>
        <end position="517"/>
    </location>
</feature>
<dbReference type="PROSITE" id="PS50893">
    <property type="entry name" value="ABC_TRANSPORTER_2"/>
    <property type="match status" value="1"/>
</dbReference>
<comment type="similarity">
    <text evidence="3">Belongs to the ABC transporter superfamily. ABCG family. Eye pigment precursor importer (TC 3.A.1.204) subfamily.</text>
</comment>
<organism evidence="15 16">
    <name type="scientific">Nothoprocta perdicaria</name>
    <name type="common">Chilean tinamou</name>
    <name type="synonym">Crypturus perdicarius</name>
    <dbReference type="NCBI Taxonomy" id="30464"/>
    <lineage>
        <taxon>Eukaryota</taxon>
        <taxon>Metazoa</taxon>
        <taxon>Chordata</taxon>
        <taxon>Craniata</taxon>
        <taxon>Vertebrata</taxon>
        <taxon>Euteleostomi</taxon>
        <taxon>Archelosauria</taxon>
        <taxon>Archosauria</taxon>
        <taxon>Dinosauria</taxon>
        <taxon>Saurischia</taxon>
        <taxon>Theropoda</taxon>
        <taxon>Coelurosauria</taxon>
        <taxon>Aves</taxon>
        <taxon>Palaeognathae</taxon>
        <taxon>Tinamiformes</taxon>
        <taxon>Tinamidae</taxon>
        <taxon>Nothoprocta</taxon>
    </lineage>
</organism>